<dbReference type="RefSeq" id="WP_406694273.1">
    <property type="nucleotide sequence ID" value="NZ_CP155447.1"/>
</dbReference>
<accession>A0AAU7C8C2</accession>
<dbReference type="EMBL" id="CP155447">
    <property type="protein sequence ID" value="XBH01534.1"/>
    <property type="molecule type" value="Genomic_DNA"/>
</dbReference>
<sequence length="76" mass="8768">MYAPSSSWAWEQELIAAPPRLPRPRDQPDLACRFSLTKAEINALDFATHSMERPRGWDGLFPTGLYWRTAIVVFFN</sequence>
<name>A0AAU7C8C2_9BACT</name>
<organism evidence="1">
    <name type="scientific">Singulisphaera sp. Ch08</name>
    <dbReference type="NCBI Taxonomy" id="3120278"/>
    <lineage>
        <taxon>Bacteria</taxon>
        <taxon>Pseudomonadati</taxon>
        <taxon>Planctomycetota</taxon>
        <taxon>Planctomycetia</taxon>
        <taxon>Isosphaerales</taxon>
        <taxon>Isosphaeraceae</taxon>
        <taxon>Singulisphaera</taxon>
    </lineage>
</organism>
<dbReference type="AlphaFoldDB" id="A0AAU7C8C2"/>
<reference evidence="1" key="1">
    <citation type="submission" date="2024-05" db="EMBL/GenBank/DDBJ databases">
        <title>Planctomycetes of the genus Singulisphaera possess chitinolytic capabilities.</title>
        <authorList>
            <person name="Ivanova A."/>
        </authorList>
    </citation>
    <scope>NUCLEOTIDE SEQUENCE</scope>
    <source>
        <strain evidence="1">Ch08T</strain>
    </source>
</reference>
<gene>
    <name evidence="1" type="ORF">V5E97_24665</name>
</gene>
<proteinExistence type="predicted"/>
<protein>
    <submittedName>
        <fullName evidence="1">Uncharacterized protein</fullName>
    </submittedName>
</protein>
<evidence type="ECO:0000313" key="1">
    <source>
        <dbReference type="EMBL" id="XBH01534.1"/>
    </source>
</evidence>